<comment type="caution">
    <text evidence="8">The sequence shown here is derived from an EMBL/GenBank/DDBJ whole genome shotgun (WGS) entry which is preliminary data.</text>
</comment>
<dbReference type="EMBL" id="JEMT01028097">
    <property type="protein sequence ID" value="EXX55607.1"/>
    <property type="molecule type" value="Genomic_DNA"/>
</dbReference>
<feature type="domain" description="RZ-type" evidence="7">
    <location>
        <begin position="25"/>
        <end position="62"/>
    </location>
</feature>
<evidence type="ECO:0000256" key="1">
    <source>
        <dbReference type="ARBA" id="ARBA00004496"/>
    </source>
</evidence>
<accession>A0A015IEM7</accession>
<evidence type="ECO:0000256" key="5">
    <source>
        <dbReference type="ARBA" id="ARBA00022833"/>
    </source>
</evidence>
<protein>
    <recommendedName>
        <fullName evidence="7">RZ-type domain-containing protein</fullName>
    </recommendedName>
</protein>
<organism evidence="8 9">
    <name type="scientific">Rhizophagus irregularis (strain DAOM 197198w)</name>
    <name type="common">Glomus intraradices</name>
    <dbReference type="NCBI Taxonomy" id="1432141"/>
    <lineage>
        <taxon>Eukaryota</taxon>
        <taxon>Fungi</taxon>
        <taxon>Fungi incertae sedis</taxon>
        <taxon>Mucoromycota</taxon>
        <taxon>Glomeromycotina</taxon>
        <taxon>Glomeromycetes</taxon>
        <taxon>Glomerales</taxon>
        <taxon>Glomeraceae</taxon>
        <taxon>Rhizophagus</taxon>
    </lineage>
</organism>
<evidence type="ECO:0000259" key="7">
    <source>
        <dbReference type="Pfam" id="PF20173"/>
    </source>
</evidence>
<keyword evidence="2" id="KW-0963">Cytoplasm</keyword>
<evidence type="ECO:0000256" key="3">
    <source>
        <dbReference type="ARBA" id="ARBA00022723"/>
    </source>
</evidence>
<dbReference type="GO" id="GO:0005737">
    <property type="term" value="C:cytoplasm"/>
    <property type="evidence" value="ECO:0007669"/>
    <property type="project" value="UniProtKB-SubCell"/>
</dbReference>
<sequence length="125" mass="13713">MYLHRLPDCQNLFILTCISTAAEGVTRYVCKYGMKYFIANWCTAVTTSKCPNCGNTIGGIAINQAGYIGEPPNRSLPPASYCILHLIVHALIGASASQPALAFPRKNNQTATDAERYCMDHIRND</sequence>
<keyword evidence="3" id="KW-0479">Metal-binding</keyword>
<dbReference type="HOGENOM" id="CLU_1993852_0_0_1"/>
<dbReference type="Pfam" id="PF20173">
    <property type="entry name" value="ZnF_RZ-type"/>
    <property type="match status" value="1"/>
</dbReference>
<proteinExistence type="predicted"/>
<dbReference type="Proteomes" id="UP000022910">
    <property type="component" value="Unassembled WGS sequence"/>
</dbReference>
<dbReference type="AlphaFoldDB" id="A0A015IEM7"/>
<keyword evidence="5" id="KW-0862">Zinc</keyword>
<keyword evidence="9" id="KW-1185">Reference proteome</keyword>
<dbReference type="GO" id="GO:0002376">
    <property type="term" value="P:immune system process"/>
    <property type="evidence" value="ECO:0007669"/>
    <property type="project" value="UniProtKB-KW"/>
</dbReference>
<keyword evidence="4" id="KW-0863">Zinc-finger</keyword>
<evidence type="ECO:0000256" key="4">
    <source>
        <dbReference type="ARBA" id="ARBA00022771"/>
    </source>
</evidence>
<evidence type="ECO:0000256" key="2">
    <source>
        <dbReference type="ARBA" id="ARBA00022490"/>
    </source>
</evidence>
<keyword evidence="6" id="KW-0391">Immunity</keyword>
<dbReference type="InterPro" id="IPR046439">
    <property type="entry name" value="ZF_RZ_dom"/>
</dbReference>
<evidence type="ECO:0000313" key="9">
    <source>
        <dbReference type="Proteomes" id="UP000022910"/>
    </source>
</evidence>
<reference evidence="8 9" key="1">
    <citation type="submission" date="2014-02" db="EMBL/GenBank/DDBJ databases">
        <title>Single nucleus genome sequencing reveals high similarity among nuclei of an endomycorrhizal fungus.</title>
        <authorList>
            <person name="Lin K."/>
            <person name="Geurts R."/>
            <person name="Zhang Z."/>
            <person name="Limpens E."/>
            <person name="Saunders D.G."/>
            <person name="Mu D."/>
            <person name="Pang E."/>
            <person name="Cao H."/>
            <person name="Cha H."/>
            <person name="Lin T."/>
            <person name="Zhou Q."/>
            <person name="Shang Y."/>
            <person name="Li Y."/>
            <person name="Ivanov S."/>
            <person name="Sharma T."/>
            <person name="Velzen R.V."/>
            <person name="Ruijter N.D."/>
            <person name="Aanen D.K."/>
            <person name="Win J."/>
            <person name="Kamoun S."/>
            <person name="Bisseling T."/>
            <person name="Huang S."/>
        </authorList>
    </citation>
    <scope>NUCLEOTIDE SEQUENCE [LARGE SCALE GENOMIC DNA]</scope>
    <source>
        <strain evidence="9">DAOM197198w</strain>
    </source>
</reference>
<dbReference type="GO" id="GO:0008270">
    <property type="term" value="F:zinc ion binding"/>
    <property type="evidence" value="ECO:0007669"/>
    <property type="project" value="UniProtKB-KW"/>
</dbReference>
<evidence type="ECO:0000313" key="8">
    <source>
        <dbReference type="EMBL" id="EXX55607.1"/>
    </source>
</evidence>
<gene>
    <name evidence="8" type="ORF">RirG_223940</name>
</gene>
<dbReference type="STRING" id="1432141.A0A015IEM7"/>
<evidence type="ECO:0000256" key="6">
    <source>
        <dbReference type="ARBA" id="ARBA00022859"/>
    </source>
</evidence>
<name>A0A015IEM7_RHIIW</name>
<comment type="subcellular location">
    <subcellularLocation>
        <location evidence="1">Cytoplasm</location>
    </subcellularLocation>
</comment>